<feature type="region of interest" description="Disordered" evidence="1">
    <location>
        <begin position="61"/>
        <end position="96"/>
    </location>
</feature>
<keyword evidence="4" id="KW-1185">Reference proteome</keyword>
<dbReference type="AlphaFoldDB" id="A0A6G6W7P5"/>
<dbReference type="KEGG" id="nano:G5V58_16480"/>
<evidence type="ECO:0000313" key="4">
    <source>
        <dbReference type="Proteomes" id="UP000502996"/>
    </source>
</evidence>
<evidence type="ECO:0000256" key="1">
    <source>
        <dbReference type="SAM" id="MobiDB-lite"/>
    </source>
</evidence>
<feature type="transmembrane region" description="Helical" evidence="2">
    <location>
        <begin position="37"/>
        <end position="60"/>
    </location>
</feature>
<feature type="compositionally biased region" description="Low complexity" evidence="1">
    <location>
        <begin position="73"/>
        <end position="91"/>
    </location>
</feature>
<dbReference type="RefSeq" id="WP_165227618.1">
    <property type="nucleotide sequence ID" value="NZ_CP049257.1"/>
</dbReference>
<dbReference type="Proteomes" id="UP000502996">
    <property type="component" value="Chromosome"/>
</dbReference>
<evidence type="ECO:0000256" key="2">
    <source>
        <dbReference type="SAM" id="Phobius"/>
    </source>
</evidence>
<reference evidence="3 4" key="1">
    <citation type="submission" date="2020-02" db="EMBL/GenBank/DDBJ databases">
        <title>Full genome sequence of Nocardioides sp. R-3366.</title>
        <authorList>
            <person name="Im W.-T."/>
        </authorList>
    </citation>
    <scope>NUCLEOTIDE SEQUENCE [LARGE SCALE GENOMIC DNA]</scope>
    <source>
        <strain evidence="3 4">R-3366</strain>
    </source>
</reference>
<sequence>MPDLHDLDHFDQGLPRMDTLPASEIRRRGDRLRRRRTALATAGGVLAAAVAIGTPVLALAGDGPGRGTEPSFATQPATTQPATTTPRTEPAGGWTTTVRDDFPLTAGFADEQARTSHSLDGDPAVPAGCQTSFDGYTDSLVATYQGTDSEDRGVRILAVYPDAAAAENQLAAVRSAVEACEPRKLNQGTTMVHGLVGDVGLGTEEAFAVTEQVQHDDGLLSDLSISVIGRTGNAVYVDYSFGSAGGDQVSTAEIARLVATSAEPVAALCTFSVDGC</sequence>
<organism evidence="3 4">
    <name type="scientific">Nocardioides anomalus</name>
    <dbReference type="NCBI Taxonomy" id="2712223"/>
    <lineage>
        <taxon>Bacteria</taxon>
        <taxon>Bacillati</taxon>
        <taxon>Actinomycetota</taxon>
        <taxon>Actinomycetes</taxon>
        <taxon>Propionibacteriales</taxon>
        <taxon>Nocardioidaceae</taxon>
        <taxon>Nocardioides</taxon>
    </lineage>
</organism>
<keyword evidence="2" id="KW-0812">Transmembrane</keyword>
<keyword evidence="2" id="KW-0472">Membrane</keyword>
<protein>
    <recommendedName>
        <fullName evidence="5">Sensor domain-containing protein</fullName>
    </recommendedName>
</protein>
<keyword evidence="2" id="KW-1133">Transmembrane helix</keyword>
<evidence type="ECO:0000313" key="3">
    <source>
        <dbReference type="EMBL" id="QIG41358.1"/>
    </source>
</evidence>
<proteinExistence type="predicted"/>
<dbReference type="EMBL" id="CP049257">
    <property type="protein sequence ID" value="QIG41358.1"/>
    <property type="molecule type" value="Genomic_DNA"/>
</dbReference>
<accession>A0A6G6W7P5</accession>
<gene>
    <name evidence="3" type="ORF">G5V58_16480</name>
</gene>
<evidence type="ECO:0008006" key="5">
    <source>
        <dbReference type="Google" id="ProtNLM"/>
    </source>
</evidence>
<name>A0A6G6W7P5_9ACTN</name>